<gene>
    <name evidence="3" type="ORF">GGR43_001987</name>
</gene>
<comment type="caution">
    <text evidence="3">The sequence shown here is derived from an EMBL/GenBank/DDBJ whole genome shotgun (WGS) entry which is preliminary data.</text>
</comment>
<dbReference type="SUPFAM" id="SSF143456">
    <property type="entry name" value="VC0467-like"/>
    <property type="match status" value="1"/>
</dbReference>
<dbReference type="PANTHER" id="PTHR30327:SF1">
    <property type="entry name" value="UPF0301 PROTEIN YQGE"/>
    <property type="match status" value="1"/>
</dbReference>
<sequence>MEQDRTDANGSPRFYAGRMLLAMPGMEDSNFDHAAIAMCVHDEQGALGLDIARQVEGISLADLMRGLGIEAEGLDEVPVMYGGPVDPQRGFVLHSTDWGGQDSVAVAEDWALSGSLDVLKAIAEGRGPRRYIVALGYSGWGAGQLEYEMTRHGWFLGAAIPAVLDTVEPERRWSHCFAACGIDSRLLAGKAGLA</sequence>
<evidence type="ECO:0000256" key="1">
    <source>
        <dbReference type="ARBA" id="ARBA00009600"/>
    </source>
</evidence>
<accession>A0A7W6BFY6</accession>
<dbReference type="EMBL" id="JACIDT010000006">
    <property type="protein sequence ID" value="MBB3926270.1"/>
    <property type="molecule type" value="Genomic_DNA"/>
</dbReference>
<dbReference type="InterPro" id="IPR003774">
    <property type="entry name" value="AlgH-like"/>
</dbReference>
<reference evidence="3 4" key="1">
    <citation type="submission" date="2020-08" db="EMBL/GenBank/DDBJ databases">
        <title>Genomic Encyclopedia of Type Strains, Phase IV (KMG-IV): sequencing the most valuable type-strain genomes for metagenomic binning, comparative biology and taxonomic classification.</title>
        <authorList>
            <person name="Goeker M."/>
        </authorList>
    </citation>
    <scope>NUCLEOTIDE SEQUENCE [LARGE SCALE GENOMIC DNA]</scope>
    <source>
        <strain evidence="3 4">DSM 26189</strain>
    </source>
</reference>
<comment type="similarity">
    <text evidence="1 2">Belongs to the UPF0301 (AlgH) family.</text>
</comment>
<evidence type="ECO:0000313" key="4">
    <source>
        <dbReference type="Proteomes" id="UP000571950"/>
    </source>
</evidence>
<dbReference type="HAMAP" id="MF_00758">
    <property type="entry name" value="UPF0301"/>
    <property type="match status" value="1"/>
</dbReference>
<proteinExistence type="inferred from homology"/>
<dbReference type="PANTHER" id="PTHR30327">
    <property type="entry name" value="UNCHARACTERIZED PROTEIN YQGE"/>
    <property type="match status" value="1"/>
</dbReference>
<evidence type="ECO:0000256" key="2">
    <source>
        <dbReference type="HAMAP-Rule" id="MF_00758"/>
    </source>
</evidence>
<dbReference type="AlphaFoldDB" id="A0A7W6BFY6"/>
<dbReference type="Proteomes" id="UP000571950">
    <property type="component" value="Unassembled WGS sequence"/>
</dbReference>
<organism evidence="3 4">
    <name type="scientific">Sphingobium jiangsuense</name>
    <dbReference type="NCBI Taxonomy" id="870476"/>
    <lineage>
        <taxon>Bacteria</taxon>
        <taxon>Pseudomonadati</taxon>
        <taxon>Pseudomonadota</taxon>
        <taxon>Alphaproteobacteria</taxon>
        <taxon>Sphingomonadales</taxon>
        <taxon>Sphingomonadaceae</taxon>
        <taxon>Sphingobium</taxon>
    </lineage>
</organism>
<dbReference type="RefSeq" id="WP_188071817.1">
    <property type="nucleotide sequence ID" value="NZ_BSPS01000019.1"/>
</dbReference>
<name>A0A7W6BFY6_9SPHN</name>
<dbReference type="Pfam" id="PF02622">
    <property type="entry name" value="DUF179"/>
    <property type="match status" value="1"/>
</dbReference>
<protein>
    <recommendedName>
        <fullName evidence="2">UPF0301 protein GGR43_001987</fullName>
    </recommendedName>
</protein>
<keyword evidence="4" id="KW-1185">Reference proteome</keyword>
<dbReference type="Gene3D" id="3.40.1740.10">
    <property type="entry name" value="VC0467-like"/>
    <property type="match status" value="1"/>
</dbReference>
<dbReference type="GO" id="GO:0005829">
    <property type="term" value="C:cytosol"/>
    <property type="evidence" value="ECO:0007669"/>
    <property type="project" value="TreeGrafter"/>
</dbReference>
<evidence type="ECO:0000313" key="3">
    <source>
        <dbReference type="EMBL" id="MBB3926270.1"/>
    </source>
</evidence>